<evidence type="ECO:0000313" key="3">
    <source>
        <dbReference type="EMBL" id="AEE77948.1"/>
    </source>
</evidence>
<dbReference type="RefSeq" id="NP_190063.1">
    <property type="nucleotide sequence ID" value="NM_114346.2"/>
</dbReference>
<keyword evidence="1 3" id="KW-0812">Transmembrane</keyword>
<dbReference type="InterPro" id="IPR006462">
    <property type="entry name" value="MS5"/>
</dbReference>
<evidence type="ECO:0000256" key="1">
    <source>
        <dbReference type="SAM" id="Phobius"/>
    </source>
</evidence>
<dbReference type="PANTHER" id="PTHR31260:SF32">
    <property type="match status" value="1"/>
</dbReference>
<evidence type="ECO:0000313" key="4">
    <source>
        <dbReference type="Proteomes" id="UP000006548"/>
    </source>
</evidence>
<dbReference type="NCBIfam" id="TIGR01572">
    <property type="entry name" value="A_thl_para_3677"/>
    <property type="match status" value="1"/>
</dbReference>
<gene>
    <name evidence="2 3" type="ordered locus">At3g44770</name>
</gene>
<name>F4J494_ARATH</name>
<dbReference type="AlphaFoldDB" id="F4J494"/>
<keyword evidence="1" id="KW-1133">Transmembrane helix</keyword>
<accession>F4J494</accession>
<dbReference type="TAIR" id="AT3G44770"/>
<feature type="transmembrane region" description="Helical" evidence="1">
    <location>
        <begin position="366"/>
        <end position="385"/>
    </location>
</feature>
<proteinExistence type="predicted"/>
<dbReference type="Pfam" id="PF04776">
    <property type="entry name" value="protein_MS5"/>
    <property type="match status" value="1"/>
</dbReference>
<evidence type="ECO:0000313" key="2">
    <source>
        <dbReference type="Araport" id="AT3G44770"/>
    </source>
</evidence>
<feature type="transmembrane region" description="Helical" evidence="1">
    <location>
        <begin position="458"/>
        <end position="483"/>
    </location>
</feature>
<dbReference type="HOGENOM" id="CLU_540094_0_0_1"/>
<keyword evidence="4" id="KW-1185">Reference proteome</keyword>
<dbReference type="ExpressionAtlas" id="F4J494">
    <property type="expression patterns" value="baseline and differential"/>
</dbReference>
<dbReference type="Araport" id="AT3G44770"/>
<dbReference type="EMBL" id="CP002686">
    <property type="protein sequence ID" value="AEE77948.1"/>
    <property type="molecule type" value="Genomic_DNA"/>
</dbReference>
<protein>
    <submittedName>
        <fullName evidence="3">Transmembrane protein, putative (DUF626)</fullName>
    </submittedName>
</protein>
<organism evidence="3 4">
    <name type="scientific">Arabidopsis thaliana</name>
    <name type="common">Mouse-ear cress</name>
    <dbReference type="NCBI Taxonomy" id="3702"/>
    <lineage>
        <taxon>Eukaryota</taxon>
        <taxon>Viridiplantae</taxon>
        <taxon>Streptophyta</taxon>
        <taxon>Embryophyta</taxon>
        <taxon>Tracheophyta</taxon>
        <taxon>Spermatophyta</taxon>
        <taxon>Magnoliopsida</taxon>
        <taxon>eudicotyledons</taxon>
        <taxon>Gunneridae</taxon>
        <taxon>Pentapetalae</taxon>
        <taxon>rosids</taxon>
        <taxon>malvids</taxon>
        <taxon>Brassicales</taxon>
        <taxon>Brassicaceae</taxon>
        <taxon>Camelineae</taxon>
        <taxon>Arabidopsis</taxon>
    </lineage>
</organism>
<reference evidence="3 4" key="1">
    <citation type="journal article" date="2000" name="Nature">
        <title>Sequence and analysis of chromosome 3 of the plant Arabidopsis thaliana.</title>
        <authorList>
            <consortium name="European Union Chromosome 3 Arabidopsis Sequencing Consortium"/>
            <consortium name="Institute for Genomic Research"/>
            <consortium name="Kazusa DNA Research Institute"/>
            <person name="Salanoubat M."/>
            <person name="Lemcke K."/>
            <person name="Rieger M."/>
            <person name="Ansorge W."/>
            <person name="Unseld M."/>
            <person name="Fartmann B."/>
            <person name="Valle G."/>
            <person name="Blocker H."/>
            <person name="Perez-Alonso M."/>
            <person name="Obermaier B."/>
            <person name="Delseny M."/>
            <person name="Boutry M."/>
            <person name="Grivell L.A."/>
            <person name="Mache R."/>
            <person name="Puigdomenech P."/>
            <person name="De Simone V."/>
            <person name="Choisne N."/>
            <person name="Artiguenave F."/>
            <person name="Robert C."/>
            <person name="Brottier P."/>
            <person name="Wincker P."/>
            <person name="Cattolico L."/>
            <person name="Weissenbach J."/>
            <person name="Saurin W."/>
            <person name="Quetier F."/>
            <person name="Schafer M."/>
            <person name="Muller-Auer S."/>
            <person name="Gabel C."/>
            <person name="Fuchs M."/>
            <person name="Benes V."/>
            <person name="Wurmbach E."/>
            <person name="Drzonek H."/>
            <person name="Erfle H."/>
            <person name="Jordan N."/>
            <person name="Bangert S."/>
            <person name="Wiedelmann R."/>
            <person name="Kranz H."/>
            <person name="Voss H."/>
            <person name="Holland R."/>
            <person name="Brandt P."/>
            <person name="Nyakatura G."/>
            <person name="Vezzi A."/>
            <person name="D'Angelo M."/>
            <person name="Pallavicini A."/>
            <person name="Toppo S."/>
            <person name="Simionati B."/>
            <person name="Conrad A."/>
            <person name="Hornischer K."/>
            <person name="Kauer G."/>
            <person name="Lohnert T.H."/>
            <person name="Nordsiek G."/>
            <person name="Reichelt J."/>
            <person name="Scharfe M."/>
            <person name="Schon O."/>
            <person name="Bargues M."/>
            <person name="Terol J."/>
            <person name="Climent J."/>
            <person name="Navarro P."/>
            <person name="Collado C."/>
            <person name="Perez-Perez A."/>
            <person name="Ottenwalder B."/>
            <person name="Duchemin D."/>
            <person name="Cooke R."/>
            <person name="Laudie M."/>
            <person name="Berger-Llauro C."/>
            <person name="Purnelle B."/>
            <person name="Masuy D."/>
            <person name="de Haan M."/>
            <person name="Maarse A.C."/>
            <person name="Alcaraz J.P."/>
            <person name="Cottet A."/>
            <person name="Casacuberta E."/>
            <person name="Monfort A."/>
            <person name="Argiriou A."/>
            <person name="flores M."/>
            <person name="Liguori R."/>
            <person name="Vitale D."/>
            <person name="Mannhaupt G."/>
            <person name="Haase D."/>
            <person name="Schoof H."/>
            <person name="Rudd S."/>
            <person name="Zaccaria P."/>
            <person name="Mewes H.W."/>
            <person name="Mayer K.F."/>
            <person name="Kaul S."/>
            <person name="Town C.D."/>
            <person name="Koo H.L."/>
            <person name="Tallon L.J."/>
            <person name="Jenkins J."/>
            <person name="Rooney T."/>
            <person name="Rizzo M."/>
            <person name="Walts A."/>
            <person name="Utterback T."/>
            <person name="Fujii C.Y."/>
            <person name="Shea T.P."/>
            <person name="Creasy T.H."/>
            <person name="Haas B."/>
            <person name="Maiti R."/>
            <person name="Wu D."/>
            <person name="Peterson J."/>
            <person name="Van Aken S."/>
            <person name="Pai G."/>
            <person name="Militscher J."/>
            <person name="Sellers P."/>
            <person name="Gill J.E."/>
            <person name="Feldblyum T.V."/>
            <person name="Preuss D."/>
            <person name="Lin X."/>
            <person name="Nierman W.C."/>
            <person name="Salzberg S.L."/>
            <person name="White O."/>
            <person name="Venter J.C."/>
            <person name="Fraser C.M."/>
            <person name="Kaneko T."/>
            <person name="Nakamura Y."/>
            <person name="Sato S."/>
            <person name="Kato T."/>
            <person name="Asamizu E."/>
            <person name="Sasamoto S."/>
            <person name="Kimura T."/>
            <person name="Idesawa K."/>
            <person name="Kawashima K."/>
            <person name="Kishida Y."/>
            <person name="Kiyokawa C."/>
            <person name="Kohara M."/>
            <person name="Matsumoto M."/>
            <person name="Matsuno A."/>
            <person name="Muraki A."/>
            <person name="Nakayama S."/>
            <person name="Nakazaki N."/>
            <person name="Shinpo S."/>
            <person name="Takeuchi C."/>
            <person name="Wada T."/>
            <person name="Watanabe A."/>
            <person name="Yamada M."/>
            <person name="Yasuda M."/>
            <person name="Tabata S."/>
        </authorList>
    </citation>
    <scope>NUCLEOTIDE SEQUENCE [LARGE SCALE GENOMIC DNA]</scope>
    <source>
        <strain evidence="4">cv. Columbia</strain>
    </source>
</reference>
<sequence length="505" mass="58452">MSTPRLRRMPRLVNKAYRSIRWNWRHLHYRVPLGLGIFLMVCSPPRLFLLNCNVQGFLRGIQATTRENCALHTKTKSCWIVENYLTKPATRFCVDWVNMSMLYIYPKPKKKSTDGHLRKMKNLTKNTVAKLPSLWYSSHVSALIWYLGSGFDIDGKVCIPACGISPVFLGANKNPRSEVALYGRLGVHCFNIDKERKFQYMRIPKYNVQYPEAMSFHITVEVNDLADNSAHTLQNLVTRSFSRNGEDLRVSTGICRIKPKTPEREICLVDEEAIDKFYRGVMPNFVSKLGADDDKLRFYEVQEQDVCANDWLRLYTEFALFSYWRYNEDGFESCLPVEIKKIIVETCDTHREPRMKLKLNPSDADFIKFAIIYDMILVATMISLWMMFLGEKPEFIDFDNFELSKVTFRGTVGILGIMMAGAYLCGPNNCIIFCLFDVALFGYKTIGFKRIGKELAMIYGFLALAFLLMYLFGFFFGVLWLLVSPPSLLLGFQFLKRRNVKESQD</sequence>
<dbReference type="Proteomes" id="UP000006548">
    <property type="component" value="Chromosome 3"/>
</dbReference>
<keyword evidence="1" id="KW-0472">Membrane</keyword>
<dbReference type="GeneID" id="823608"/>
<reference evidence="4" key="2">
    <citation type="journal article" date="2017" name="Plant J.">
        <title>Araport11: a complete reannotation of the Arabidopsis thaliana reference genome.</title>
        <authorList>
            <person name="Cheng C.Y."/>
            <person name="Krishnakumar V."/>
            <person name="Chan A.P."/>
            <person name="Thibaud-Nissen F."/>
            <person name="Schobel S."/>
            <person name="Town C.D."/>
        </authorList>
    </citation>
    <scope>GENOME REANNOTATION</scope>
    <source>
        <strain evidence="4">cv. Columbia</strain>
    </source>
</reference>
<dbReference type="OrthoDB" id="1096941at2759"/>
<dbReference type="PANTHER" id="PTHR31260">
    <property type="entry name" value="CYSTATIN/MONELLIN SUPERFAMILY PROTEIN"/>
    <property type="match status" value="1"/>
</dbReference>